<accession>A0ACC3DHL8</accession>
<dbReference type="Proteomes" id="UP001186974">
    <property type="component" value="Unassembled WGS sequence"/>
</dbReference>
<organism evidence="1 2">
    <name type="scientific">Coniosporium uncinatum</name>
    <dbReference type="NCBI Taxonomy" id="93489"/>
    <lineage>
        <taxon>Eukaryota</taxon>
        <taxon>Fungi</taxon>
        <taxon>Dikarya</taxon>
        <taxon>Ascomycota</taxon>
        <taxon>Pezizomycotina</taxon>
        <taxon>Dothideomycetes</taxon>
        <taxon>Dothideomycetes incertae sedis</taxon>
        <taxon>Coniosporium</taxon>
    </lineage>
</organism>
<protein>
    <submittedName>
        <fullName evidence="1">Uncharacterized protein</fullName>
    </submittedName>
</protein>
<proteinExistence type="predicted"/>
<evidence type="ECO:0000313" key="1">
    <source>
        <dbReference type="EMBL" id="KAK3075289.1"/>
    </source>
</evidence>
<reference evidence="1" key="1">
    <citation type="submission" date="2024-09" db="EMBL/GenBank/DDBJ databases">
        <title>Black Yeasts Isolated from many extreme environments.</title>
        <authorList>
            <person name="Coleine C."/>
            <person name="Stajich J.E."/>
            <person name="Selbmann L."/>
        </authorList>
    </citation>
    <scope>NUCLEOTIDE SEQUENCE</scope>
    <source>
        <strain evidence="1">CCFEE 5737</strain>
    </source>
</reference>
<evidence type="ECO:0000313" key="2">
    <source>
        <dbReference type="Proteomes" id="UP001186974"/>
    </source>
</evidence>
<comment type="caution">
    <text evidence="1">The sequence shown here is derived from an EMBL/GenBank/DDBJ whole genome shotgun (WGS) entry which is preliminary data.</text>
</comment>
<sequence length="252" mass="27329">MSSRLLTMKFMQRGSPSSTPNSTPSRSAPATPADGPPAKRQRLSNGTASSASVVQKALEEEERKRQEALDRLANEAGETKWVLSFAEPARRTNGAVNDAGLRVVQAGFGDIDAAPNYESDEEEEKSKQVSGRWRFGGFGEKKDEKRQGEDDSEDDSEDDDERDEDRQGHGRDSDQYGNAGRTLRMGPKKASAKKQALDQAAYSRRQKEINLNSPKSISAGGASRTPAKGPITCHACGGEGHIKAKCPNKHRG</sequence>
<gene>
    <name evidence="1" type="ORF">LTS18_014067</name>
</gene>
<name>A0ACC3DHL8_9PEZI</name>
<keyword evidence="2" id="KW-1185">Reference proteome</keyword>
<dbReference type="EMBL" id="JAWDJW010004446">
    <property type="protein sequence ID" value="KAK3075289.1"/>
    <property type="molecule type" value="Genomic_DNA"/>
</dbReference>